<dbReference type="STRING" id="1499688.BN000_01895"/>
<protein>
    <submittedName>
        <fullName evidence="5">TetR/AcrR family transcriptional regulator</fullName>
    </submittedName>
</protein>
<dbReference type="PANTHER" id="PTHR43479:SF11">
    <property type="entry name" value="ACREF_ENVCD OPERON REPRESSOR-RELATED"/>
    <property type="match status" value="1"/>
</dbReference>
<keyword evidence="6" id="KW-1185">Reference proteome</keyword>
<dbReference type="Pfam" id="PF00440">
    <property type="entry name" value="TetR_N"/>
    <property type="match status" value="1"/>
</dbReference>
<dbReference type="InterPro" id="IPR001647">
    <property type="entry name" value="HTH_TetR"/>
</dbReference>
<dbReference type="InterPro" id="IPR036271">
    <property type="entry name" value="Tet_transcr_reg_TetR-rel_C_sf"/>
</dbReference>
<sequence>MMKVNENQTEHIYDERREQIKRAALKLFAYRGITGTKMSMIADEAGISQGLTYRYFNSKEELFTELIQEAMDESQSAIKNIHHLPSTPTEQIRALTKIMLDESHKHYFLLVQQAQTSEGVPERTKQVLEQYSSKDTIDQLLPILIKGQQTGEFCAGDPFRLLLLYFSVISGLILQGVHSEANWLEEVDSLMKILMK</sequence>
<keyword evidence="2 3" id="KW-0238">DNA-binding</keyword>
<gene>
    <name evidence="5" type="ORF">BN000_01895</name>
</gene>
<feature type="DNA-binding region" description="H-T-H motif" evidence="3">
    <location>
        <begin position="37"/>
        <end position="56"/>
    </location>
</feature>
<feature type="domain" description="HTH tetR-type" evidence="4">
    <location>
        <begin position="14"/>
        <end position="74"/>
    </location>
</feature>
<dbReference type="AlphaFoldDB" id="A0A0U1NVD0"/>
<evidence type="ECO:0000256" key="3">
    <source>
        <dbReference type="PROSITE-ProRule" id="PRU00335"/>
    </source>
</evidence>
<reference evidence="6" key="1">
    <citation type="submission" date="2015-05" db="EMBL/GenBank/DDBJ databases">
        <authorList>
            <person name="Urmite Genomes"/>
        </authorList>
    </citation>
    <scope>NUCLEOTIDE SEQUENCE [LARGE SCALE GENOMIC DNA]</scope>
    <source>
        <strain evidence="6">LF1</strain>
    </source>
</reference>
<dbReference type="Gene3D" id="1.10.357.10">
    <property type="entry name" value="Tetracycline Repressor, domain 2"/>
    <property type="match status" value="1"/>
</dbReference>
<evidence type="ECO:0000313" key="5">
    <source>
        <dbReference type="EMBL" id="CRK81976.1"/>
    </source>
</evidence>
<dbReference type="GO" id="GO:0003677">
    <property type="term" value="F:DNA binding"/>
    <property type="evidence" value="ECO:0007669"/>
    <property type="project" value="UniProtKB-UniRule"/>
</dbReference>
<accession>A0A0U1NVD0</accession>
<evidence type="ECO:0000259" key="4">
    <source>
        <dbReference type="PROSITE" id="PS50977"/>
    </source>
</evidence>
<dbReference type="SUPFAM" id="SSF48498">
    <property type="entry name" value="Tetracyclin repressor-like, C-terminal domain"/>
    <property type="match status" value="1"/>
</dbReference>
<name>A0A0U1NVD0_9BACI</name>
<evidence type="ECO:0000313" key="6">
    <source>
        <dbReference type="Proteomes" id="UP000199087"/>
    </source>
</evidence>
<evidence type="ECO:0000256" key="2">
    <source>
        <dbReference type="ARBA" id="ARBA00023125"/>
    </source>
</evidence>
<dbReference type="InterPro" id="IPR009057">
    <property type="entry name" value="Homeodomain-like_sf"/>
</dbReference>
<dbReference type="Proteomes" id="UP000199087">
    <property type="component" value="Unassembled WGS sequence"/>
</dbReference>
<evidence type="ECO:0000256" key="1">
    <source>
        <dbReference type="ARBA" id="ARBA00022491"/>
    </source>
</evidence>
<dbReference type="InterPro" id="IPR050624">
    <property type="entry name" value="HTH-type_Tx_Regulator"/>
</dbReference>
<dbReference type="PROSITE" id="PS50977">
    <property type="entry name" value="HTH_TETR_2"/>
    <property type="match status" value="1"/>
</dbReference>
<dbReference type="PANTHER" id="PTHR43479">
    <property type="entry name" value="ACREF/ENVCD OPERON REPRESSOR-RELATED"/>
    <property type="match status" value="1"/>
</dbReference>
<proteinExistence type="predicted"/>
<dbReference type="PRINTS" id="PR00455">
    <property type="entry name" value="HTHTETR"/>
</dbReference>
<keyword evidence="1" id="KW-0678">Repressor</keyword>
<dbReference type="SUPFAM" id="SSF46689">
    <property type="entry name" value="Homeodomain-like"/>
    <property type="match status" value="1"/>
</dbReference>
<dbReference type="EMBL" id="CVRB01000002">
    <property type="protein sequence ID" value="CRK81976.1"/>
    <property type="molecule type" value="Genomic_DNA"/>
</dbReference>
<organism evidence="5 6">
    <name type="scientific">Neobacillus massiliamazoniensis</name>
    <dbReference type="NCBI Taxonomy" id="1499688"/>
    <lineage>
        <taxon>Bacteria</taxon>
        <taxon>Bacillati</taxon>
        <taxon>Bacillota</taxon>
        <taxon>Bacilli</taxon>
        <taxon>Bacillales</taxon>
        <taxon>Bacillaceae</taxon>
        <taxon>Neobacillus</taxon>
    </lineage>
</organism>